<protein>
    <submittedName>
        <fullName evidence="2">Fis family transcriptional regulator</fullName>
    </submittedName>
</protein>
<dbReference type="InterPro" id="IPR002197">
    <property type="entry name" value="HTH_Fis"/>
</dbReference>
<organism evidence="2 3">
    <name type="scientific">Acinetobacter pittii</name>
    <name type="common">Acinetobacter genomosp. 3</name>
    <dbReference type="NCBI Taxonomy" id="48296"/>
    <lineage>
        <taxon>Bacteria</taxon>
        <taxon>Pseudomonadati</taxon>
        <taxon>Pseudomonadota</taxon>
        <taxon>Gammaproteobacteria</taxon>
        <taxon>Moraxellales</taxon>
        <taxon>Moraxellaceae</taxon>
        <taxon>Acinetobacter</taxon>
        <taxon>Acinetobacter calcoaceticus/baumannii complex</taxon>
    </lineage>
</organism>
<dbReference type="PRINTS" id="PR01590">
    <property type="entry name" value="HTHFIS"/>
</dbReference>
<evidence type="ECO:0000313" key="3">
    <source>
        <dbReference type="Proteomes" id="UP000254410"/>
    </source>
</evidence>
<dbReference type="InterPro" id="IPR009057">
    <property type="entry name" value="Homeodomain-like_sf"/>
</dbReference>
<dbReference type="Gene3D" id="1.10.10.60">
    <property type="entry name" value="Homeodomain-like"/>
    <property type="match status" value="1"/>
</dbReference>
<name>A0A3G6YKE0_ACIPI</name>
<reference evidence="2 3" key="1">
    <citation type="submission" date="2018-11" db="EMBL/GenBank/DDBJ databases">
        <authorList>
            <person name="Kuo S.-C."/>
            <person name="Chen F.-J."/>
            <person name="Liao Y.-C."/>
        </authorList>
    </citation>
    <scope>NUCLEOTIDE SEQUENCE [LARGE SCALE GENOMIC DNA]</scope>
    <source>
        <strain evidence="2 3">2014S06-099</strain>
    </source>
</reference>
<reference evidence="2 3" key="2">
    <citation type="submission" date="2018-12" db="EMBL/GenBank/DDBJ databases">
        <title>Molecular Epidemiology of Emerging Carbapenem-Resistance in Acinetobacter nosocomialis and Acinetobacter pittii in Taiwan, 2010-2014.</title>
        <authorList>
            <person name="Huang W.-C."/>
            <person name="Wang H.-Y."/>
            <person name="Lai J.-F."/>
            <person name="Lauderdale T.-L."/>
            <person name="Sytwu H.-K."/>
        </authorList>
    </citation>
    <scope>NUCLEOTIDE SEQUENCE [LARGE SCALE GENOMIC DNA]</scope>
    <source>
        <strain evidence="2 3">2014S06-099</strain>
    </source>
</reference>
<feature type="domain" description="DNA binding HTH" evidence="1">
    <location>
        <begin position="31"/>
        <end position="59"/>
    </location>
</feature>
<dbReference type="EMBL" id="CP033540">
    <property type="protein sequence ID" value="AZC00899.1"/>
    <property type="molecule type" value="Genomic_DNA"/>
</dbReference>
<dbReference type="SUPFAM" id="SSF46689">
    <property type="entry name" value="Homeodomain-like"/>
    <property type="match status" value="1"/>
</dbReference>
<evidence type="ECO:0000259" key="1">
    <source>
        <dbReference type="Pfam" id="PF02954"/>
    </source>
</evidence>
<proteinExistence type="predicted"/>
<sequence>MNVILSEADLDVALENGDSYKDILNHVSFLLIEKVLVKTRGNKTEAAQILGMTRETLNKVIKRVKAKKETKGG</sequence>
<dbReference type="Pfam" id="PF02954">
    <property type="entry name" value="HTH_8"/>
    <property type="match status" value="1"/>
</dbReference>
<accession>A0A3G6YKE0</accession>
<dbReference type="AlphaFoldDB" id="A0A3G6YKE0"/>
<dbReference type="Proteomes" id="UP000254410">
    <property type="component" value="Chromosome"/>
</dbReference>
<gene>
    <name evidence="2" type="ORF">DKE52_014325</name>
</gene>
<dbReference type="GO" id="GO:0043565">
    <property type="term" value="F:sequence-specific DNA binding"/>
    <property type="evidence" value="ECO:0007669"/>
    <property type="project" value="InterPro"/>
</dbReference>
<evidence type="ECO:0000313" key="2">
    <source>
        <dbReference type="EMBL" id="AZC00899.1"/>
    </source>
</evidence>